<evidence type="ECO:0000313" key="8">
    <source>
        <dbReference type="EMBL" id="BFP48888.1"/>
    </source>
</evidence>
<dbReference type="PANTHER" id="PTHR43133">
    <property type="entry name" value="RNA POLYMERASE ECF-TYPE SIGMA FACTO"/>
    <property type="match status" value="1"/>
</dbReference>
<dbReference type="Pfam" id="PF04542">
    <property type="entry name" value="Sigma70_r2"/>
    <property type="match status" value="1"/>
</dbReference>
<dbReference type="InterPro" id="IPR007627">
    <property type="entry name" value="RNA_pol_sigma70_r2"/>
</dbReference>
<accession>A0AB33KAE9</accession>
<name>A0AB33KAE9_9ACTN</name>
<dbReference type="InterPro" id="IPR013325">
    <property type="entry name" value="RNA_pol_sigma_r2"/>
</dbReference>
<dbReference type="GO" id="GO:0003677">
    <property type="term" value="F:DNA binding"/>
    <property type="evidence" value="ECO:0007669"/>
    <property type="project" value="InterPro"/>
</dbReference>
<protein>
    <recommendedName>
        <fullName evidence="9">RNA polymerase subunit sigma</fullName>
    </recommendedName>
</protein>
<dbReference type="GO" id="GO:0006352">
    <property type="term" value="P:DNA-templated transcription initiation"/>
    <property type="evidence" value="ECO:0007669"/>
    <property type="project" value="InterPro"/>
</dbReference>
<dbReference type="InterPro" id="IPR014284">
    <property type="entry name" value="RNA_pol_sigma-70_dom"/>
</dbReference>
<organism evidence="8">
    <name type="scientific">Kitasatospora sp. CMC57</name>
    <dbReference type="NCBI Taxonomy" id="3231513"/>
    <lineage>
        <taxon>Bacteria</taxon>
        <taxon>Bacillati</taxon>
        <taxon>Actinomycetota</taxon>
        <taxon>Actinomycetes</taxon>
        <taxon>Kitasatosporales</taxon>
        <taxon>Streptomycetaceae</taxon>
        <taxon>Kitasatospora</taxon>
    </lineage>
</organism>
<feature type="domain" description="RNA polymerase sigma factor 70 region 4 type 2" evidence="7">
    <location>
        <begin position="157"/>
        <end position="206"/>
    </location>
</feature>
<evidence type="ECO:0000256" key="1">
    <source>
        <dbReference type="ARBA" id="ARBA00010641"/>
    </source>
</evidence>
<evidence type="ECO:0000259" key="7">
    <source>
        <dbReference type="Pfam" id="PF08281"/>
    </source>
</evidence>
<evidence type="ECO:0000256" key="3">
    <source>
        <dbReference type="ARBA" id="ARBA00023082"/>
    </source>
</evidence>
<dbReference type="NCBIfam" id="TIGR02937">
    <property type="entry name" value="sigma70-ECF"/>
    <property type="match status" value="1"/>
</dbReference>
<keyword evidence="4" id="KW-0804">Transcription</keyword>
<reference evidence="8" key="1">
    <citation type="submission" date="2024-07" db="EMBL/GenBank/DDBJ databases">
        <title>Complete genome sequences of cellulolytic bacteria, Kitasatospora sp. CMC57 and Streptomyces sp. CMC78, isolated from Japanese agricultural soil.</title>
        <authorList>
            <person name="Hashimoto T."/>
            <person name="Ito M."/>
            <person name="Iwamoto M."/>
            <person name="Fukahori D."/>
            <person name="Shoda T."/>
            <person name="Sakoda M."/>
            <person name="Morohoshi T."/>
            <person name="Mitsuboshi M."/>
            <person name="Nishizawa T."/>
        </authorList>
    </citation>
    <scope>NUCLEOTIDE SEQUENCE</scope>
    <source>
        <strain evidence="8">CMC57</strain>
    </source>
</reference>
<feature type="compositionally biased region" description="Basic and acidic residues" evidence="5">
    <location>
        <begin position="1"/>
        <end position="11"/>
    </location>
</feature>
<dbReference type="Gene3D" id="1.10.1740.10">
    <property type="match status" value="1"/>
</dbReference>
<dbReference type="Gene3D" id="1.10.10.10">
    <property type="entry name" value="Winged helix-like DNA-binding domain superfamily/Winged helix DNA-binding domain"/>
    <property type="match status" value="1"/>
</dbReference>
<dbReference type="InterPro" id="IPR013324">
    <property type="entry name" value="RNA_pol_sigma_r3/r4-like"/>
</dbReference>
<evidence type="ECO:0008006" key="9">
    <source>
        <dbReference type="Google" id="ProtNLM"/>
    </source>
</evidence>
<dbReference type="InterPro" id="IPR039425">
    <property type="entry name" value="RNA_pol_sigma-70-like"/>
</dbReference>
<dbReference type="PANTHER" id="PTHR43133:SF66">
    <property type="entry name" value="ECF RNA POLYMERASE SIGMA FACTOR SIGK"/>
    <property type="match status" value="1"/>
</dbReference>
<evidence type="ECO:0000256" key="2">
    <source>
        <dbReference type="ARBA" id="ARBA00023015"/>
    </source>
</evidence>
<dbReference type="AlphaFoldDB" id="A0AB33KAE9"/>
<dbReference type="SUPFAM" id="SSF88946">
    <property type="entry name" value="Sigma2 domain of RNA polymerase sigma factors"/>
    <property type="match status" value="1"/>
</dbReference>
<proteinExistence type="inferred from homology"/>
<keyword evidence="3" id="KW-0731">Sigma factor</keyword>
<dbReference type="NCBIfam" id="NF007228">
    <property type="entry name" value="PRK09646.1"/>
    <property type="match status" value="1"/>
</dbReference>
<dbReference type="SUPFAM" id="SSF88659">
    <property type="entry name" value="Sigma3 and sigma4 domains of RNA polymerase sigma factors"/>
    <property type="match status" value="1"/>
</dbReference>
<feature type="region of interest" description="Disordered" evidence="5">
    <location>
        <begin position="1"/>
        <end position="36"/>
    </location>
</feature>
<dbReference type="GO" id="GO:0016987">
    <property type="term" value="F:sigma factor activity"/>
    <property type="evidence" value="ECO:0007669"/>
    <property type="project" value="UniProtKB-KW"/>
</dbReference>
<feature type="domain" description="RNA polymerase sigma-70 region 2" evidence="6">
    <location>
        <begin position="58"/>
        <end position="123"/>
    </location>
</feature>
<dbReference type="CDD" id="cd06171">
    <property type="entry name" value="Sigma70_r4"/>
    <property type="match status" value="1"/>
</dbReference>
<evidence type="ECO:0000256" key="4">
    <source>
        <dbReference type="ARBA" id="ARBA00023163"/>
    </source>
</evidence>
<gene>
    <name evidence="8" type="ORF">KCMC57_52560</name>
</gene>
<comment type="similarity">
    <text evidence="1">Belongs to the sigma-70 factor family. ECF subfamily.</text>
</comment>
<dbReference type="Pfam" id="PF08281">
    <property type="entry name" value="Sigma70_r4_2"/>
    <property type="match status" value="1"/>
</dbReference>
<dbReference type="InterPro" id="IPR013249">
    <property type="entry name" value="RNA_pol_sigma70_r4_t2"/>
</dbReference>
<dbReference type="InterPro" id="IPR036388">
    <property type="entry name" value="WH-like_DNA-bd_sf"/>
</dbReference>
<keyword evidence="2" id="KW-0805">Transcription regulation</keyword>
<dbReference type="EMBL" id="AP035881">
    <property type="protein sequence ID" value="BFP48888.1"/>
    <property type="molecule type" value="Genomic_DNA"/>
</dbReference>
<evidence type="ECO:0000256" key="5">
    <source>
        <dbReference type="SAM" id="MobiDB-lite"/>
    </source>
</evidence>
<evidence type="ECO:0000259" key="6">
    <source>
        <dbReference type="Pfam" id="PF04542"/>
    </source>
</evidence>
<sequence>MAGPSPDEHGGHVTAPRQQHCSDAPADQGGPAAEALDEDPGVLMQRVALGDAEAFGRLYDLVAKPVFGLVCRVLRDRAQAEEVTQDVMLELWRGAGRYRPERGAVMSWVLTIAHRRSVDRVRAVRAAGDRDRRVAAASYLPPYDEVVEQVELRAEQERVRRCLRGLTELQRRSITLAYYGGYSQAQIAELLDVPLGTVKTRTRDGLIRMRAGLTTDGGGAPGQPRRIPTVRARPLVGPMRERCEWSPRPSARRVEEQ</sequence>